<keyword evidence="1" id="KW-0472">Membrane</keyword>
<dbReference type="RefSeq" id="WP_118204146.1">
    <property type="nucleotide sequence ID" value="NZ_QRHP01000041.1"/>
</dbReference>
<evidence type="ECO:0000313" key="2">
    <source>
        <dbReference type="EMBL" id="RHF80120.1"/>
    </source>
</evidence>
<reference evidence="2 3" key="1">
    <citation type="submission" date="2018-08" db="EMBL/GenBank/DDBJ databases">
        <title>A genome reference for cultivated species of the human gut microbiota.</title>
        <authorList>
            <person name="Zou Y."/>
            <person name="Xue W."/>
            <person name="Luo G."/>
        </authorList>
    </citation>
    <scope>NUCLEOTIDE SEQUENCE [LARGE SCALE GENOMIC DNA]</scope>
    <source>
        <strain evidence="2 3">AM23-23AC</strain>
    </source>
</reference>
<comment type="caution">
    <text evidence="2">The sequence shown here is derived from an EMBL/GenBank/DDBJ whole genome shotgun (WGS) entry which is preliminary data.</text>
</comment>
<organism evidence="2 3">
    <name type="scientific">Roseburia inulinivorans</name>
    <dbReference type="NCBI Taxonomy" id="360807"/>
    <lineage>
        <taxon>Bacteria</taxon>
        <taxon>Bacillati</taxon>
        <taxon>Bacillota</taxon>
        <taxon>Clostridia</taxon>
        <taxon>Lachnospirales</taxon>
        <taxon>Lachnospiraceae</taxon>
        <taxon>Roseburia</taxon>
    </lineage>
</organism>
<keyword evidence="1" id="KW-0812">Transmembrane</keyword>
<dbReference type="Proteomes" id="UP000283701">
    <property type="component" value="Unassembled WGS sequence"/>
</dbReference>
<sequence length="323" mass="37340">MTAKTIYYLITVLELYIFSVGACIYIMRYETLSPKAAKLYKIIISVDIILSSLFLIKYFTMDNKNVHNYVSTSLDITIVIWILEVIIIAFKGISNTTKPVQRESFDLKEEFLTEENVKICYSQRKKENNFKGTIVFMHPDYYKSDLNGRVWYQNKRKKRLLGHIGKYDEISDFFVRAGYHTLRYDHSDIGTQIPIQPVLQTINKVLKERNSGRVIVFCAGNINDFIGEIVEGLNPTELICIGITNRDTLNYINRLKERMPIFIGAFGDDPYCNVKNENAIHFENTDFTFCVRGKRKLKKYGRSADNEGITDVGALEVIKGWLI</sequence>
<dbReference type="AlphaFoldDB" id="A0A414QH54"/>
<dbReference type="EMBL" id="QRHP01000041">
    <property type="protein sequence ID" value="RHF80120.1"/>
    <property type="molecule type" value="Genomic_DNA"/>
</dbReference>
<keyword evidence="1" id="KW-1133">Transmembrane helix</keyword>
<evidence type="ECO:0000256" key="1">
    <source>
        <dbReference type="SAM" id="Phobius"/>
    </source>
</evidence>
<protein>
    <submittedName>
        <fullName evidence="2">Uncharacterized protein</fullName>
    </submittedName>
</protein>
<feature type="transmembrane region" description="Helical" evidence="1">
    <location>
        <begin position="39"/>
        <end position="60"/>
    </location>
</feature>
<name>A0A414QH54_9FIRM</name>
<proteinExistence type="predicted"/>
<gene>
    <name evidence="2" type="ORF">DW654_17120</name>
</gene>
<evidence type="ECO:0000313" key="3">
    <source>
        <dbReference type="Proteomes" id="UP000283701"/>
    </source>
</evidence>
<accession>A0A414QH54</accession>
<feature type="transmembrane region" description="Helical" evidence="1">
    <location>
        <begin position="72"/>
        <end position="93"/>
    </location>
</feature>
<feature type="transmembrane region" description="Helical" evidence="1">
    <location>
        <begin position="6"/>
        <end position="27"/>
    </location>
</feature>